<dbReference type="GeneID" id="87864576"/>
<comment type="caution">
    <text evidence="1">The sequence shown here is derived from an EMBL/GenBank/DDBJ whole genome shotgun (WGS) entry which is preliminary data.</text>
</comment>
<sequence length="182" mass="20148">MASEVALPRELHKFMWEIMNNPRVVPEIPTLIPSYEALKGLLTSTNVKFARGIPALLDSPTPPTIEFINSLPSNFSRQNWGVYILILERPGSPTAVFVGSSTSSEGGTRKRVLKHLSARPNSGKKPSAEAVQQALDRGYTIVHCAQIAKVPLPKQQKKRIRVLIISKNNHILTLVPKILDQI</sequence>
<protein>
    <submittedName>
        <fullName evidence="1">Uncharacterized protein</fullName>
    </submittedName>
</protein>
<dbReference type="AlphaFoldDB" id="A0AAE0J7G6"/>
<reference evidence="1" key="1">
    <citation type="journal article" date="2023" name="Mol. Phylogenet. Evol.">
        <title>Genome-scale phylogeny and comparative genomics of the fungal order Sordariales.</title>
        <authorList>
            <person name="Hensen N."/>
            <person name="Bonometti L."/>
            <person name="Westerberg I."/>
            <person name="Brannstrom I.O."/>
            <person name="Guillou S."/>
            <person name="Cros-Aarteil S."/>
            <person name="Calhoun S."/>
            <person name="Haridas S."/>
            <person name="Kuo A."/>
            <person name="Mondo S."/>
            <person name="Pangilinan J."/>
            <person name="Riley R."/>
            <person name="LaButti K."/>
            <person name="Andreopoulos B."/>
            <person name="Lipzen A."/>
            <person name="Chen C."/>
            <person name="Yan M."/>
            <person name="Daum C."/>
            <person name="Ng V."/>
            <person name="Clum A."/>
            <person name="Steindorff A."/>
            <person name="Ohm R.A."/>
            <person name="Martin F."/>
            <person name="Silar P."/>
            <person name="Natvig D.O."/>
            <person name="Lalanne C."/>
            <person name="Gautier V."/>
            <person name="Ament-Velasquez S.L."/>
            <person name="Kruys A."/>
            <person name="Hutchinson M.I."/>
            <person name="Powell A.J."/>
            <person name="Barry K."/>
            <person name="Miller A.N."/>
            <person name="Grigoriev I.V."/>
            <person name="Debuchy R."/>
            <person name="Gladieux P."/>
            <person name="Hiltunen Thoren M."/>
            <person name="Johannesson H."/>
        </authorList>
    </citation>
    <scope>NUCLEOTIDE SEQUENCE</scope>
    <source>
        <strain evidence="1">CBS 560.94</strain>
    </source>
</reference>
<keyword evidence="2" id="KW-1185">Reference proteome</keyword>
<evidence type="ECO:0000313" key="2">
    <source>
        <dbReference type="Proteomes" id="UP001278500"/>
    </source>
</evidence>
<accession>A0AAE0J7G6</accession>
<proteinExistence type="predicted"/>
<gene>
    <name evidence="1" type="ORF">B0H65DRAFT_477286</name>
</gene>
<dbReference type="EMBL" id="JAUEPP010000008">
    <property type="protein sequence ID" value="KAK3337945.1"/>
    <property type="molecule type" value="Genomic_DNA"/>
</dbReference>
<evidence type="ECO:0000313" key="1">
    <source>
        <dbReference type="EMBL" id="KAK3337945.1"/>
    </source>
</evidence>
<dbReference type="RefSeq" id="XP_062677396.1">
    <property type="nucleotide sequence ID" value="XM_062827422.1"/>
</dbReference>
<name>A0AAE0J7G6_9PEZI</name>
<dbReference type="Proteomes" id="UP001278500">
    <property type="component" value="Unassembled WGS sequence"/>
</dbReference>
<reference evidence="1" key="2">
    <citation type="submission" date="2023-06" db="EMBL/GenBank/DDBJ databases">
        <authorList>
            <consortium name="Lawrence Berkeley National Laboratory"/>
            <person name="Haridas S."/>
            <person name="Hensen N."/>
            <person name="Bonometti L."/>
            <person name="Westerberg I."/>
            <person name="Brannstrom I.O."/>
            <person name="Guillou S."/>
            <person name="Cros-Aarteil S."/>
            <person name="Calhoun S."/>
            <person name="Kuo A."/>
            <person name="Mondo S."/>
            <person name="Pangilinan J."/>
            <person name="Riley R."/>
            <person name="Labutti K."/>
            <person name="Andreopoulos B."/>
            <person name="Lipzen A."/>
            <person name="Chen C."/>
            <person name="Yanf M."/>
            <person name="Daum C."/>
            <person name="Ng V."/>
            <person name="Clum A."/>
            <person name="Steindorff A."/>
            <person name="Ohm R."/>
            <person name="Martin F."/>
            <person name="Silar P."/>
            <person name="Natvig D."/>
            <person name="Lalanne C."/>
            <person name="Gautier V."/>
            <person name="Ament-Velasquez S.L."/>
            <person name="Kruys A."/>
            <person name="Hutchinson M.I."/>
            <person name="Powell A.J."/>
            <person name="Barry K."/>
            <person name="Miller A.N."/>
            <person name="Grigoriev I.V."/>
            <person name="Debuchy R."/>
            <person name="Gladieux P."/>
            <person name="Thoren M.H."/>
            <person name="Johannesson H."/>
        </authorList>
    </citation>
    <scope>NUCLEOTIDE SEQUENCE</scope>
    <source>
        <strain evidence="1">CBS 560.94</strain>
    </source>
</reference>
<organism evidence="1 2">
    <name type="scientific">Neurospora tetraspora</name>
    <dbReference type="NCBI Taxonomy" id="94610"/>
    <lineage>
        <taxon>Eukaryota</taxon>
        <taxon>Fungi</taxon>
        <taxon>Dikarya</taxon>
        <taxon>Ascomycota</taxon>
        <taxon>Pezizomycotina</taxon>
        <taxon>Sordariomycetes</taxon>
        <taxon>Sordariomycetidae</taxon>
        <taxon>Sordariales</taxon>
        <taxon>Sordariaceae</taxon>
        <taxon>Neurospora</taxon>
    </lineage>
</organism>